<dbReference type="Pfam" id="PF23756">
    <property type="entry name" value="Beta-prop_HPS5"/>
    <property type="match status" value="1"/>
</dbReference>
<sequence>MTENTQGGDPSVVSKDPPPHPIPKEHRSLDYLLSQIPRRAQKGLLTTCDLILKCVDANADYIALGTNVGVIYLFDRKKELIEKLKTHSNNDVITTIALHTGLESQVAIGTEKGVVYIFQLPSHIPGQNKKLQEFVVQGLHKARVTCSKWSLNGMKLFTGDDQGLVVCTEFDAFQGQCKSAVVLSEAGSSVVQLDHGHKSLLVSTKQRTVIYKMDESTVQVGQKDRKIAGQFGACFIPAMCKPEDAQLYACRPGARIWKADMNGIVSQTYLYKELLNSTHPEIQLLFKNGIPASRVSADHQFGPLSLYMEKYLVTWNDSSMYILCPEDNSVVGSQRALGAVVDVAVTEDEIFILRKNNEKNLIRVALYPEKKGESLYHKLLHEKEKYALMRQSAPPIESTLHVSNIPQSSQQSHSPLDFIQTKLKSMELTGGSVKSGIEHFLSSMDHLEDSVEITEHEIDHRDHPQAQPPQDLPPEIKHVTKLHEKLPPVVKLETPDLLTIEVFGDDVASFKKDTSQDSSNKMSDIPTTRFNPFLKDDLETDSVSCSADSHCDNSFNKHSLEASDKLIPRGPSNAVSQSTKDSSPSHNPSMPTASAVSQSTKDSSPSHNPSMPTASAVSQSTKDSSPSHNPRMPTASAVSQSTKDGSSSPDPVIPTATLTEERLSSAVGDDDIVFNSKIKRHKKKKKGSKGDRESGHPSHGKDHLHGNTEDRISIQSYDSISIQSDASESSYVIEEPKLMTVVDSVGNVKKIRSRESSPSPSTCCKKLPKGEQSHLAVPFLENSQNSAYDSLTKSLEKFEEELTSLDTVNSLKKKEEVKLKNKDSVLESAETHILTSEKEKLSSELEPKVLKEKSKGVTLESSVLKSNETQVAKRSTSLEKLNATMQVSNSSSSDNSLIMTSDQGVKSVFSTPESPTEDFYTMYLSNTSVTSQKDVKHHPLLPSTADNETLEDEGTDLVSKDDTFDHEPSYKIINSWTEVYTTGNVACLCLTDTHIWHVDRSSNLWYCSLNSPGFKWQKANGYAKMVAVSRSGSIVWRLYKDTVYAGTKIVAKHPEGMKWIEAVREVQYISVDETMAWYIKTNGEVVMQKGLSRDRPCFKALKIACDHKLIEIACYRGVVIGVTDQCQLVYRDGISKDCWEGKWWKQLKCKSSQEMLFSAISFGVDGVLWALDVLGRIWFTTGVTMETPTGDGKWWEVPVSEIVVKDVSGIDALRSLAQKFDPQKLASLLSSQNAGLITAGRCGVWVCPEFKNMIQICRGVIQGHLWDVAEIRGIASSVIWKSVSAQASNDGFIWALQPNGDIYTFSAGLEKCSQLLSPSYKKPIICLCTSRDAVWVLMEDGAIFIRSGVRPSNPQGVDWCRLDLSQLGDTVLTSISCGTLNVWAVDNQGIVYQRIGVKAPTSHSLNAAWLPVDMGKQSTTVFTHIATGPKDFMVWAIDNRRQVYARRGVTENMPIGEEWVHVPGTLATQLTVSDTCVWALNPNGEILCRYGISLKNPTGDYWRKVPGVFYQISVSDSDQMWGVSKEGQLYKRYTKCLKKGSNSALDQLLPKRSSVSMSSDDGWELL</sequence>
<feature type="region of interest" description="Disordered" evidence="1">
    <location>
        <begin position="511"/>
        <end position="530"/>
    </location>
</feature>
<dbReference type="InterPro" id="IPR009091">
    <property type="entry name" value="RCC1/BLIP-II"/>
</dbReference>
<feature type="compositionally biased region" description="Polar residues" evidence="1">
    <location>
        <begin position="516"/>
        <end position="530"/>
    </location>
</feature>
<dbReference type="PANTHER" id="PTHR23287:SF16">
    <property type="entry name" value="TECTONIN BETA-PROPELLER REPEAT-CONTAINING PROTEIN 2"/>
    <property type="match status" value="1"/>
</dbReference>
<name>A0A8W8HWR1_MAGGI</name>
<protein>
    <recommendedName>
        <fullName evidence="2">HPS5-like beta-propeller domain-containing protein</fullName>
    </recommendedName>
</protein>
<dbReference type="PANTHER" id="PTHR23287">
    <property type="entry name" value="RUBY-EYE2-LIKE PROTEIN"/>
    <property type="match status" value="1"/>
</dbReference>
<dbReference type="EnsemblMetazoa" id="G11289.1">
    <property type="protein sequence ID" value="G11289.1:cds"/>
    <property type="gene ID" value="G11289"/>
</dbReference>
<dbReference type="Pfam" id="PF19193">
    <property type="entry name" value="Tectonin"/>
    <property type="match status" value="1"/>
</dbReference>
<reference evidence="3" key="1">
    <citation type="submission" date="2022-08" db="UniProtKB">
        <authorList>
            <consortium name="EnsemblMetazoa"/>
        </authorList>
    </citation>
    <scope>IDENTIFICATION</scope>
    <source>
        <strain evidence="3">05x7-T-G4-1.051#20</strain>
    </source>
</reference>
<proteinExistence type="predicted"/>
<evidence type="ECO:0000313" key="3">
    <source>
        <dbReference type="EnsemblMetazoa" id="G11289.1:cds"/>
    </source>
</evidence>
<dbReference type="SUPFAM" id="SSF50985">
    <property type="entry name" value="RCC1/BLIP-II"/>
    <property type="match status" value="1"/>
</dbReference>
<feature type="compositionally biased region" description="Basic residues" evidence="1">
    <location>
        <begin position="677"/>
        <end position="687"/>
    </location>
</feature>
<feature type="region of interest" description="Disordered" evidence="1">
    <location>
        <begin position="674"/>
        <end position="709"/>
    </location>
</feature>
<accession>A0A8W8HWR1</accession>
<feature type="domain" description="HPS5-like beta-propeller" evidence="2">
    <location>
        <begin position="52"/>
        <end position="355"/>
    </location>
</feature>
<dbReference type="GO" id="GO:0005737">
    <property type="term" value="C:cytoplasm"/>
    <property type="evidence" value="ECO:0007669"/>
    <property type="project" value="GOC"/>
</dbReference>
<dbReference type="Proteomes" id="UP000005408">
    <property type="component" value="Unassembled WGS sequence"/>
</dbReference>
<dbReference type="Gene3D" id="2.130.10.10">
    <property type="entry name" value="YVTN repeat-like/Quinoprotein amine dehydrogenase"/>
    <property type="match status" value="1"/>
</dbReference>
<feature type="region of interest" description="Disordered" evidence="1">
    <location>
        <begin position="563"/>
        <end position="654"/>
    </location>
</feature>
<dbReference type="Pfam" id="PF06462">
    <property type="entry name" value="Hyd_WA"/>
    <property type="match status" value="1"/>
</dbReference>
<dbReference type="InterPro" id="IPR006624">
    <property type="entry name" value="Beta-propeller_rpt_TECPR"/>
</dbReference>
<feature type="compositionally biased region" description="Basic and acidic residues" evidence="1">
    <location>
        <begin position="688"/>
        <end position="709"/>
    </location>
</feature>
<organism evidence="3 4">
    <name type="scientific">Magallana gigas</name>
    <name type="common">Pacific oyster</name>
    <name type="synonym">Crassostrea gigas</name>
    <dbReference type="NCBI Taxonomy" id="29159"/>
    <lineage>
        <taxon>Eukaryota</taxon>
        <taxon>Metazoa</taxon>
        <taxon>Spiralia</taxon>
        <taxon>Lophotrochozoa</taxon>
        <taxon>Mollusca</taxon>
        <taxon>Bivalvia</taxon>
        <taxon>Autobranchia</taxon>
        <taxon>Pteriomorphia</taxon>
        <taxon>Ostreida</taxon>
        <taxon>Ostreoidea</taxon>
        <taxon>Ostreidae</taxon>
        <taxon>Magallana</taxon>
    </lineage>
</organism>
<dbReference type="InterPro" id="IPR036322">
    <property type="entry name" value="WD40_repeat_dom_sf"/>
</dbReference>
<evidence type="ECO:0000256" key="1">
    <source>
        <dbReference type="SAM" id="MobiDB-lite"/>
    </source>
</evidence>
<feature type="compositionally biased region" description="Polar residues" evidence="1">
    <location>
        <begin position="573"/>
        <end position="628"/>
    </location>
</feature>
<dbReference type="GO" id="GO:0032527">
    <property type="term" value="P:protein exit from endoplasmic reticulum"/>
    <property type="evidence" value="ECO:0007669"/>
    <property type="project" value="TreeGrafter"/>
</dbReference>
<dbReference type="SMART" id="SM00706">
    <property type="entry name" value="TECPR"/>
    <property type="match status" value="9"/>
</dbReference>
<evidence type="ECO:0000313" key="4">
    <source>
        <dbReference type="Proteomes" id="UP000005408"/>
    </source>
</evidence>
<dbReference type="InterPro" id="IPR056499">
    <property type="entry name" value="Beta-prop_HPS5-like"/>
</dbReference>
<dbReference type="InterPro" id="IPR015943">
    <property type="entry name" value="WD40/YVTN_repeat-like_dom_sf"/>
</dbReference>
<feature type="compositionally biased region" description="Polar residues" evidence="1">
    <location>
        <begin position="636"/>
        <end position="649"/>
    </location>
</feature>
<feature type="region of interest" description="Disordered" evidence="1">
    <location>
        <begin position="1"/>
        <end position="25"/>
    </location>
</feature>
<dbReference type="SUPFAM" id="SSF50978">
    <property type="entry name" value="WD40 repeat-like"/>
    <property type="match status" value="1"/>
</dbReference>
<keyword evidence="4" id="KW-1185">Reference proteome</keyword>
<evidence type="ECO:0000259" key="2">
    <source>
        <dbReference type="Pfam" id="PF23756"/>
    </source>
</evidence>